<dbReference type="InterPro" id="IPR016193">
    <property type="entry name" value="Cytidine_deaminase-like"/>
</dbReference>
<evidence type="ECO:0000256" key="6">
    <source>
        <dbReference type="ARBA" id="ARBA00022801"/>
    </source>
</evidence>
<comment type="catalytic activity">
    <reaction evidence="8">
        <text>IMP + H2O = 5-formamido-1-(5-phospho-D-ribosyl)imidazole-4-carboxamide</text>
        <dbReference type="Rhea" id="RHEA:18445"/>
        <dbReference type="ChEBI" id="CHEBI:15377"/>
        <dbReference type="ChEBI" id="CHEBI:58053"/>
        <dbReference type="ChEBI" id="CHEBI:58467"/>
        <dbReference type="EC" id="3.5.4.10"/>
    </reaction>
</comment>
<dbReference type="CDD" id="cd01421">
    <property type="entry name" value="IMPCH"/>
    <property type="match status" value="1"/>
</dbReference>
<evidence type="ECO:0000256" key="7">
    <source>
        <dbReference type="ARBA" id="ARBA00023268"/>
    </source>
</evidence>
<comment type="pathway">
    <text evidence="2 8">Purine metabolism; IMP biosynthesis via de novo pathway; 5-formamido-1-(5-phospho-D-ribosyl)imidazole-4-carboxamide from 5-amino-1-(5-phospho-D-ribosyl)imidazole-4-carboxamide (10-formyl THF route): step 1/1.</text>
</comment>
<dbReference type="InterPro" id="IPR036914">
    <property type="entry name" value="MGS-like_dom_sf"/>
</dbReference>
<keyword evidence="4 8" id="KW-0808">Transferase</keyword>
<dbReference type="Gene3D" id="3.40.140.20">
    <property type="match status" value="2"/>
</dbReference>
<comment type="pathway">
    <text evidence="1 8">Purine metabolism; IMP biosynthesis via de novo pathway; IMP from 5-formamido-1-(5-phospho-D-ribosyl)imidazole-4-carboxamide: step 1/1.</text>
</comment>
<dbReference type="InterPro" id="IPR024051">
    <property type="entry name" value="AICAR_Tfase_dup_dom_sf"/>
</dbReference>
<proteinExistence type="inferred from homology"/>
<dbReference type="SMART" id="SM00851">
    <property type="entry name" value="MGS"/>
    <property type="match status" value="1"/>
</dbReference>
<evidence type="ECO:0000256" key="5">
    <source>
        <dbReference type="ARBA" id="ARBA00022755"/>
    </source>
</evidence>
<dbReference type="PANTHER" id="PTHR11692:SF0">
    <property type="entry name" value="BIFUNCTIONAL PURINE BIOSYNTHESIS PROTEIN ATIC"/>
    <property type="match status" value="1"/>
</dbReference>
<gene>
    <name evidence="8 10" type="primary">purH</name>
    <name evidence="10" type="ORF">JX360_14460</name>
</gene>
<dbReference type="PANTHER" id="PTHR11692">
    <property type="entry name" value="BIFUNCTIONAL PURINE BIOSYNTHESIS PROTEIN PURH"/>
    <property type="match status" value="1"/>
</dbReference>
<dbReference type="SUPFAM" id="SSF52335">
    <property type="entry name" value="Methylglyoxal synthase-like"/>
    <property type="match status" value="1"/>
</dbReference>
<dbReference type="GO" id="GO:0003937">
    <property type="term" value="F:IMP cyclohydrolase activity"/>
    <property type="evidence" value="ECO:0007669"/>
    <property type="project" value="UniProtKB-EC"/>
</dbReference>
<evidence type="ECO:0000313" key="11">
    <source>
        <dbReference type="Proteomes" id="UP000830835"/>
    </source>
</evidence>
<feature type="domain" description="MGS-like" evidence="9">
    <location>
        <begin position="1"/>
        <end position="151"/>
    </location>
</feature>
<dbReference type="NCBIfam" id="NF002049">
    <property type="entry name" value="PRK00881.1"/>
    <property type="match status" value="1"/>
</dbReference>
<sequence length="532" mass="57059">MPSQDFSPLALLSVSDKTGLIPFAQALVQEHGFQLLSSGGTAKVLSEAGIPVTPVSTHTGAPEILGGRVKTLHPRIHGGILARLERSDDQEDLDALGIPPIGLVVVNFYPFEETVAQAGVLLAEATEQIDIGGPTLVRAAAKNYAHVTVLTDPAQYPQYLQLLSSTCGESERLAFRFQCARRAFEQVLAYDRAIVNYLARPELTQQLQPQSDPSPVQEDIFQLQGIPQQRLRYGENPHQAATWYVVDPAAPGWHQAKQLQGKELSYNNLLDLEAARAIVAEFGPEQAVAVVVKHNNPCGVALRPSLAAAFRAAFAADSVSAFGGIVGLNQTLDRETAHLLTEPFLECVVAPDCTLEAAELLSAKKNLRVLILPNWQVGPAQTIRTLAGGFLVQDADPPQGSDSQQSWRVVTERQPTPEEWAELEFAWKVCKHVKSNAIVIAKQGQTVGIGAGQMNRVGAVEIALKQARSEAAGAVLASDGFFPFADSVEVAAQSGIRAIIQPGGSIRDPDSIAAANAADIVMICTGIRHFLH</sequence>
<dbReference type="EMBL" id="JAFIRA010000046">
    <property type="protein sequence ID" value="MCJ2544091.1"/>
    <property type="molecule type" value="Genomic_DNA"/>
</dbReference>
<protein>
    <recommendedName>
        <fullName evidence="8">Bifunctional purine biosynthesis protein PurH</fullName>
    </recommendedName>
    <domain>
        <recommendedName>
            <fullName evidence="8">Phosphoribosylaminoimidazolecarboxamide formyltransferase</fullName>
            <ecNumber evidence="8">2.1.2.3</ecNumber>
        </recommendedName>
        <alternativeName>
            <fullName evidence="8">AICAR transformylase</fullName>
        </alternativeName>
    </domain>
    <domain>
        <recommendedName>
            <fullName evidence="8">IMP cyclohydrolase</fullName>
            <ecNumber evidence="8">3.5.4.10</ecNumber>
        </recommendedName>
        <alternativeName>
            <fullName evidence="8">ATIC</fullName>
        </alternativeName>
        <alternativeName>
            <fullName evidence="8">IMP synthase</fullName>
        </alternativeName>
        <alternativeName>
            <fullName evidence="8">Inosinicase</fullName>
        </alternativeName>
    </domain>
</protein>
<name>A0ABT0CE84_THEVL</name>
<evidence type="ECO:0000256" key="3">
    <source>
        <dbReference type="ARBA" id="ARBA00007667"/>
    </source>
</evidence>
<dbReference type="SMART" id="SM00798">
    <property type="entry name" value="AICARFT_IMPCHas"/>
    <property type="match status" value="1"/>
</dbReference>
<evidence type="ECO:0000259" key="9">
    <source>
        <dbReference type="PROSITE" id="PS51855"/>
    </source>
</evidence>
<dbReference type="RefSeq" id="WP_244352280.1">
    <property type="nucleotide sequence ID" value="NZ_JAFIRA010000046.1"/>
</dbReference>
<evidence type="ECO:0000313" key="10">
    <source>
        <dbReference type="EMBL" id="MCJ2544091.1"/>
    </source>
</evidence>
<comment type="domain">
    <text evidence="8">The IMP cyclohydrolase activity resides in the N-terminal region.</text>
</comment>
<evidence type="ECO:0000256" key="4">
    <source>
        <dbReference type="ARBA" id="ARBA00022679"/>
    </source>
</evidence>
<keyword evidence="11" id="KW-1185">Reference proteome</keyword>
<evidence type="ECO:0000256" key="1">
    <source>
        <dbReference type="ARBA" id="ARBA00004844"/>
    </source>
</evidence>
<dbReference type="InterPro" id="IPR011607">
    <property type="entry name" value="MGS-like_dom"/>
</dbReference>
<comment type="similarity">
    <text evidence="3 8">Belongs to the PurH family.</text>
</comment>
<dbReference type="Gene3D" id="3.40.50.1380">
    <property type="entry name" value="Methylglyoxal synthase-like domain"/>
    <property type="match status" value="1"/>
</dbReference>
<organism evidence="10 11">
    <name type="scientific">Thermostichus vulcanus str. 'Rupite'</name>
    <dbReference type="NCBI Taxonomy" id="2813851"/>
    <lineage>
        <taxon>Bacteria</taxon>
        <taxon>Bacillati</taxon>
        <taxon>Cyanobacteriota</taxon>
        <taxon>Cyanophyceae</taxon>
        <taxon>Thermostichales</taxon>
        <taxon>Thermostichaceae</taxon>
        <taxon>Thermostichus</taxon>
    </lineage>
</organism>
<dbReference type="PROSITE" id="PS51855">
    <property type="entry name" value="MGS"/>
    <property type="match status" value="1"/>
</dbReference>
<dbReference type="EC" id="2.1.2.3" evidence="8"/>
<dbReference type="Pfam" id="PF02142">
    <property type="entry name" value="MGS"/>
    <property type="match status" value="1"/>
</dbReference>
<reference evidence="10" key="1">
    <citation type="submission" date="2021-02" db="EMBL/GenBank/DDBJ databases">
        <title>The CRISPR/cas machinery reduction and long-range gene transfer in the hot spring cyanobacterium Synechococcus.</title>
        <authorList>
            <person name="Dvorak P."/>
            <person name="Jahodarova E."/>
            <person name="Hasler P."/>
            <person name="Poulickova A."/>
        </authorList>
    </citation>
    <scope>NUCLEOTIDE SEQUENCE</scope>
    <source>
        <strain evidence="10">Rupite</strain>
    </source>
</reference>
<comment type="caution">
    <text evidence="10">The sequence shown here is derived from an EMBL/GenBank/DDBJ whole genome shotgun (WGS) entry which is preliminary data.</text>
</comment>
<dbReference type="PIRSF" id="PIRSF000414">
    <property type="entry name" value="AICARFT_IMPCHas"/>
    <property type="match status" value="1"/>
</dbReference>
<dbReference type="Proteomes" id="UP000830835">
    <property type="component" value="Unassembled WGS sequence"/>
</dbReference>
<comment type="catalytic activity">
    <reaction evidence="8">
        <text>(6R)-10-formyltetrahydrofolate + 5-amino-1-(5-phospho-beta-D-ribosyl)imidazole-4-carboxamide = 5-formamido-1-(5-phospho-D-ribosyl)imidazole-4-carboxamide + (6S)-5,6,7,8-tetrahydrofolate</text>
        <dbReference type="Rhea" id="RHEA:22192"/>
        <dbReference type="ChEBI" id="CHEBI:57453"/>
        <dbReference type="ChEBI" id="CHEBI:58467"/>
        <dbReference type="ChEBI" id="CHEBI:58475"/>
        <dbReference type="ChEBI" id="CHEBI:195366"/>
        <dbReference type="EC" id="2.1.2.3"/>
    </reaction>
</comment>
<keyword evidence="5 8" id="KW-0658">Purine biosynthesis</keyword>
<dbReference type="GO" id="GO:0004643">
    <property type="term" value="F:phosphoribosylaminoimidazolecarboxamide formyltransferase activity"/>
    <property type="evidence" value="ECO:0007669"/>
    <property type="project" value="UniProtKB-EC"/>
</dbReference>
<evidence type="ECO:0000256" key="8">
    <source>
        <dbReference type="HAMAP-Rule" id="MF_00139"/>
    </source>
</evidence>
<dbReference type="Pfam" id="PF01808">
    <property type="entry name" value="AICARFT_IMPCHas"/>
    <property type="match status" value="1"/>
</dbReference>
<dbReference type="SUPFAM" id="SSF53927">
    <property type="entry name" value="Cytidine deaminase-like"/>
    <property type="match status" value="1"/>
</dbReference>
<dbReference type="NCBIfam" id="TIGR00355">
    <property type="entry name" value="purH"/>
    <property type="match status" value="1"/>
</dbReference>
<keyword evidence="7 8" id="KW-0511">Multifunctional enzyme</keyword>
<dbReference type="EC" id="3.5.4.10" evidence="8"/>
<dbReference type="InterPro" id="IPR002695">
    <property type="entry name" value="PurH-like"/>
</dbReference>
<dbReference type="HAMAP" id="MF_00139">
    <property type="entry name" value="PurH"/>
    <property type="match status" value="1"/>
</dbReference>
<accession>A0ABT0CE84</accession>
<evidence type="ECO:0000256" key="2">
    <source>
        <dbReference type="ARBA" id="ARBA00004954"/>
    </source>
</evidence>
<keyword evidence="6 8" id="KW-0378">Hydrolase</keyword>